<organism evidence="1 2">
    <name type="scientific">Pyxicephalus adspersus</name>
    <name type="common">African bullfrog</name>
    <dbReference type="NCBI Taxonomy" id="30357"/>
    <lineage>
        <taxon>Eukaryota</taxon>
        <taxon>Metazoa</taxon>
        <taxon>Chordata</taxon>
        <taxon>Craniata</taxon>
        <taxon>Vertebrata</taxon>
        <taxon>Euteleostomi</taxon>
        <taxon>Amphibia</taxon>
        <taxon>Batrachia</taxon>
        <taxon>Anura</taxon>
        <taxon>Neobatrachia</taxon>
        <taxon>Ranoidea</taxon>
        <taxon>Pyxicephalidae</taxon>
        <taxon>Pyxicephalinae</taxon>
        <taxon>Pyxicephalus</taxon>
    </lineage>
</organism>
<name>A0AAV2ZRA7_PYXAD</name>
<sequence length="72" mass="7657">MFCVTTASSVFGCKTTCRTTLTEANIVLYQTSSVTAPDTTSTSPLPCTDPTMIHEAAQSHSINIGSLEEQTQ</sequence>
<reference evidence="1" key="1">
    <citation type="thesis" date="2020" institute="ProQuest LLC" country="789 East Eisenhower Parkway, Ann Arbor, MI, USA">
        <title>Comparative Genomics and Chromosome Evolution.</title>
        <authorList>
            <person name="Mudd A.B."/>
        </authorList>
    </citation>
    <scope>NUCLEOTIDE SEQUENCE</scope>
    <source>
        <strain evidence="1">1538</strain>
        <tissue evidence="1">Blood</tissue>
    </source>
</reference>
<proteinExistence type="predicted"/>
<keyword evidence="2" id="KW-1185">Reference proteome</keyword>
<dbReference type="Proteomes" id="UP001181693">
    <property type="component" value="Unassembled WGS sequence"/>
</dbReference>
<evidence type="ECO:0000313" key="1">
    <source>
        <dbReference type="EMBL" id="DBA16392.1"/>
    </source>
</evidence>
<gene>
    <name evidence="1" type="ORF">GDO54_003788</name>
</gene>
<comment type="caution">
    <text evidence="1">The sequence shown here is derived from an EMBL/GenBank/DDBJ whole genome shotgun (WGS) entry which is preliminary data.</text>
</comment>
<accession>A0AAV2ZRA7</accession>
<evidence type="ECO:0000313" key="2">
    <source>
        <dbReference type="Proteomes" id="UP001181693"/>
    </source>
</evidence>
<dbReference type="EMBL" id="DYDO01000011">
    <property type="protein sequence ID" value="DBA16392.1"/>
    <property type="molecule type" value="Genomic_DNA"/>
</dbReference>
<protein>
    <submittedName>
        <fullName evidence="1">Uncharacterized protein</fullName>
    </submittedName>
</protein>
<dbReference type="AlphaFoldDB" id="A0AAV2ZRA7"/>